<dbReference type="RefSeq" id="WP_136402120.1">
    <property type="nucleotide sequence ID" value="NZ_SSNZ01000002.1"/>
</dbReference>
<dbReference type="AlphaFoldDB" id="A0A4S3ZYV4"/>
<gene>
    <name evidence="1" type="ORF">E6C50_04975</name>
</gene>
<organism evidence="1 2">
    <name type="scientific">Flavobacterium supellecticarium</name>
    <dbReference type="NCBI Taxonomy" id="2565924"/>
    <lineage>
        <taxon>Bacteria</taxon>
        <taxon>Pseudomonadati</taxon>
        <taxon>Bacteroidota</taxon>
        <taxon>Flavobacteriia</taxon>
        <taxon>Flavobacteriales</taxon>
        <taxon>Flavobacteriaceae</taxon>
        <taxon>Flavobacterium</taxon>
    </lineage>
</organism>
<dbReference type="Proteomes" id="UP000307507">
    <property type="component" value="Unassembled WGS sequence"/>
</dbReference>
<name>A0A4S3ZYV4_9FLAO</name>
<keyword evidence="2" id="KW-1185">Reference proteome</keyword>
<dbReference type="OrthoDB" id="1440527at2"/>
<protein>
    <submittedName>
        <fullName evidence="1">Uncharacterized protein</fullName>
    </submittedName>
</protein>
<reference evidence="1 2" key="1">
    <citation type="submission" date="2019-04" db="EMBL/GenBank/DDBJ databases">
        <title>Flavobacterium sp. nov. isolated from construction timber.</title>
        <authorList>
            <person name="Lin S.-Y."/>
            <person name="Chang C.-T."/>
            <person name="Young C.-C."/>
        </authorList>
    </citation>
    <scope>NUCLEOTIDE SEQUENCE [LARGE SCALE GENOMIC DNA]</scope>
    <source>
        <strain evidence="1 2">CC-CTC003</strain>
    </source>
</reference>
<dbReference type="EMBL" id="SSNZ01000002">
    <property type="protein sequence ID" value="THF51133.1"/>
    <property type="molecule type" value="Genomic_DNA"/>
</dbReference>
<comment type="caution">
    <text evidence="1">The sequence shown here is derived from an EMBL/GenBank/DDBJ whole genome shotgun (WGS) entry which is preliminary data.</text>
</comment>
<accession>A0A4S3ZYV4</accession>
<sequence>MTPHNESDDPKLTASLFSKEMQALGYTLDFSLQSLELEIDRILETSPINSEDTKFDLEAKLTAYIGETLCQNRNGFWSGAFYSHKSRIGNNYYFCKITIGKHDFYPSHFIGYYLSNEKKSTGTFKNFFTKTLTEWDLT</sequence>
<evidence type="ECO:0000313" key="2">
    <source>
        <dbReference type="Proteomes" id="UP000307507"/>
    </source>
</evidence>
<proteinExistence type="predicted"/>
<evidence type="ECO:0000313" key="1">
    <source>
        <dbReference type="EMBL" id="THF51133.1"/>
    </source>
</evidence>